<evidence type="ECO:0000256" key="3">
    <source>
        <dbReference type="ARBA" id="ARBA00022452"/>
    </source>
</evidence>
<feature type="domain" description="TonB-dependent receptor-like beta-barrel" evidence="12">
    <location>
        <begin position="397"/>
        <end position="940"/>
    </location>
</feature>
<feature type="region of interest" description="Disordered" evidence="10">
    <location>
        <begin position="25"/>
        <end position="47"/>
    </location>
</feature>
<dbReference type="Pfam" id="PF00593">
    <property type="entry name" value="TonB_dep_Rec_b-barrel"/>
    <property type="match status" value="1"/>
</dbReference>
<evidence type="ECO:0000259" key="13">
    <source>
        <dbReference type="Pfam" id="PF07715"/>
    </source>
</evidence>
<evidence type="ECO:0000256" key="7">
    <source>
        <dbReference type="ARBA" id="ARBA00023237"/>
    </source>
</evidence>
<evidence type="ECO:0000256" key="8">
    <source>
        <dbReference type="PROSITE-ProRule" id="PRU01360"/>
    </source>
</evidence>
<evidence type="ECO:0000256" key="1">
    <source>
        <dbReference type="ARBA" id="ARBA00004571"/>
    </source>
</evidence>
<keyword evidence="7 8" id="KW-0998">Cell outer membrane</keyword>
<evidence type="ECO:0008006" key="16">
    <source>
        <dbReference type="Google" id="ProtNLM"/>
    </source>
</evidence>
<evidence type="ECO:0000256" key="2">
    <source>
        <dbReference type="ARBA" id="ARBA00022448"/>
    </source>
</evidence>
<dbReference type="Gene3D" id="2.170.130.10">
    <property type="entry name" value="TonB-dependent receptor, plug domain"/>
    <property type="match status" value="1"/>
</dbReference>
<dbReference type="InterPro" id="IPR036942">
    <property type="entry name" value="Beta-barrel_TonB_sf"/>
</dbReference>
<keyword evidence="3 8" id="KW-1134">Transmembrane beta strand</keyword>
<name>A0A7U5CUQ2_9SPHN</name>
<dbReference type="InterPro" id="IPR039426">
    <property type="entry name" value="TonB-dep_rcpt-like"/>
</dbReference>
<evidence type="ECO:0000256" key="5">
    <source>
        <dbReference type="ARBA" id="ARBA00023077"/>
    </source>
</evidence>
<evidence type="ECO:0000313" key="14">
    <source>
        <dbReference type="EMBL" id="AJP70804.1"/>
    </source>
</evidence>
<keyword evidence="4 8" id="KW-0812">Transmembrane</keyword>
<dbReference type="Pfam" id="PF07715">
    <property type="entry name" value="Plug"/>
    <property type="match status" value="1"/>
</dbReference>
<dbReference type="PROSITE" id="PS52016">
    <property type="entry name" value="TONB_DEPENDENT_REC_3"/>
    <property type="match status" value="1"/>
</dbReference>
<evidence type="ECO:0000259" key="12">
    <source>
        <dbReference type="Pfam" id="PF00593"/>
    </source>
</evidence>
<feature type="chain" id="PRO_5030640101" description="TonB-dependent receptor" evidence="11">
    <location>
        <begin position="26"/>
        <end position="976"/>
    </location>
</feature>
<keyword evidence="11" id="KW-0732">Signal</keyword>
<organism evidence="14 15">
    <name type="scientific">Sphingomonas hengshuiensis</name>
    <dbReference type="NCBI Taxonomy" id="1609977"/>
    <lineage>
        <taxon>Bacteria</taxon>
        <taxon>Pseudomonadati</taxon>
        <taxon>Pseudomonadota</taxon>
        <taxon>Alphaproteobacteria</taxon>
        <taxon>Sphingomonadales</taxon>
        <taxon>Sphingomonadaceae</taxon>
        <taxon>Sphingomonas</taxon>
    </lineage>
</organism>
<dbReference type="SUPFAM" id="SSF56935">
    <property type="entry name" value="Porins"/>
    <property type="match status" value="1"/>
</dbReference>
<dbReference type="InterPro" id="IPR000531">
    <property type="entry name" value="Beta-barrel_TonB"/>
</dbReference>
<sequence length="976" mass="103941">MMIRFDTTAGAIAIATGLMASSAFAQTAPTRPSDPQVAAQQPDPETSDDEAIVVTGTNIAGTAPVGTQAVTLKRDTILNTGNTSLADVLRDLPQVTNLGIYREGATQGGYNATQANGINLRGLGIGGTLTLVDGHRLPSTGTVSTITEANQIPIAMIERVEVILDGSSAVYGSDAVGGVVNYVTRKNLRGVEAAGRLTLVDGYKEYGGSVTAGQTWNDLGGLGAGNIIVSYDYTWRDPMFASSRARLSQNLTQFGGIDNRITGGARNGGVGLQSGSFATPGAPGNIIVPSGGTYIYYGIPQGNGTGLTFANLSTTPNLLDTADYTTYMGSMRRHQAVVLINQELSPSIEFYFEGLYTNRHTRSEQFQSNGPDVCVAATSPYYIAGIPGTAGQTCSTGPSPTDTRVPGITMQYNFQNAIGSWGTDNPDENYTLISGIRAKLPGGWRAEASFTYGADNTCGICRYDNNSSFGAFQHQVNLGNINPFSTAPLTAAQRESFVGTVLQFSHNRFKDVVVKMNGSLFDLPGGAVKAAFGGEYTHTSYDLESGGNISPGEQGDYATPSRDNEFVWSNFASGRRSVVAAFAELYVPLISEQNAMPLIRSLVFNGAVRYDHYSDFGSTTNPKLGMTWEIFDGFTARGSWGTSFRAPALTDNDPYVGSFKFLTSFPTNVTGVNCFSPAPGLCLSNTLILFGAQPGLKPEKSKSWSLGFDFAPRFLPGLKVSTTYYNIRYSNRLQAPPWQEAFGSNASFALYSQYAKAINNTGCVQGNPSTYDPALLPYLSAVGLYTLYMPVAGRECQVQAVADGRTTNIGTTNQEGLDFATNYGFDSSIGTWNVGGSLTIVLKENAQYVAGAPVVDRLDTLGYPVSVRGRGSIGWTDGSLGANLYVNHVGPYKNTTPLNNTVSTHVAPWTTVDAGISYSFGENSWAGLKGTRISLNAQNLFNRDPPLVLTNGYASYDPQQANILGRIVTIQLAKSF</sequence>
<evidence type="ECO:0000256" key="11">
    <source>
        <dbReference type="SAM" id="SignalP"/>
    </source>
</evidence>
<dbReference type="EMBL" id="CP010836">
    <property type="protein sequence ID" value="AJP70804.1"/>
    <property type="molecule type" value="Genomic_DNA"/>
</dbReference>
<dbReference type="KEGG" id="sphi:TS85_01690"/>
<dbReference type="InterPro" id="IPR012910">
    <property type="entry name" value="Plug_dom"/>
</dbReference>
<dbReference type="Gene3D" id="2.40.170.20">
    <property type="entry name" value="TonB-dependent receptor, beta-barrel domain"/>
    <property type="match status" value="1"/>
</dbReference>
<evidence type="ECO:0000256" key="10">
    <source>
        <dbReference type="SAM" id="MobiDB-lite"/>
    </source>
</evidence>
<comment type="similarity">
    <text evidence="8 9">Belongs to the TonB-dependent receptor family.</text>
</comment>
<evidence type="ECO:0000313" key="15">
    <source>
        <dbReference type="Proteomes" id="UP000032300"/>
    </source>
</evidence>
<comment type="subcellular location">
    <subcellularLocation>
        <location evidence="1 8">Cell outer membrane</location>
        <topology evidence="1 8">Multi-pass membrane protein</topology>
    </subcellularLocation>
</comment>
<feature type="domain" description="TonB-dependent receptor plug" evidence="13">
    <location>
        <begin position="69"/>
        <end position="179"/>
    </location>
</feature>
<evidence type="ECO:0000256" key="9">
    <source>
        <dbReference type="RuleBase" id="RU003357"/>
    </source>
</evidence>
<dbReference type="RefSeq" id="WP_044330054.1">
    <property type="nucleotide sequence ID" value="NZ_CP010836.1"/>
</dbReference>
<dbReference type="Proteomes" id="UP000032300">
    <property type="component" value="Chromosome"/>
</dbReference>
<reference evidence="14 15" key="1">
    <citation type="journal article" date="2015" name="Int. J. Syst. Evol. Microbiol.">
        <title>Sphingomonas hengshuiensis sp. nov., isolated from lake wetland.</title>
        <authorList>
            <person name="Wei S."/>
            <person name="Wang T."/>
            <person name="Liu H."/>
            <person name="Zhang C."/>
            <person name="Guo J."/>
            <person name="Wang Q."/>
            <person name="Liang K."/>
            <person name="Zhang Z."/>
        </authorList>
    </citation>
    <scope>NUCLEOTIDE SEQUENCE [LARGE SCALE GENOMIC DNA]</scope>
    <source>
        <strain evidence="14 15">WHSC-8</strain>
    </source>
</reference>
<keyword evidence="2 8" id="KW-0813">Transport</keyword>
<feature type="signal peptide" evidence="11">
    <location>
        <begin position="1"/>
        <end position="25"/>
    </location>
</feature>
<reference evidence="14 15" key="2">
    <citation type="submission" date="2015-02" db="EMBL/GenBank/DDBJ databases">
        <title>The complete genome of Sphingomonas hengshuiensis sp. WHSC-8 isolated from soil of Hengshui Lake.</title>
        <authorList>
            <person name="Wei S."/>
            <person name="Guo J."/>
            <person name="Su C."/>
            <person name="Wu R."/>
            <person name="Zhang Z."/>
            <person name="Liang K."/>
            <person name="Li H."/>
            <person name="Wang T."/>
            <person name="Liu H."/>
            <person name="Zhang C."/>
            <person name="Li Z."/>
            <person name="Wang Q."/>
            <person name="Meng J."/>
        </authorList>
    </citation>
    <scope>NUCLEOTIDE SEQUENCE [LARGE SCALE GENOMIC DNA]</scope>
    <source>
        <strain evidence="14 15">WHSC-8</strain>
    </source>
</reference>
<accession>A0A7U5CUQ2</accession>
<dbReference type="InterPro" id="IPR037066">
    <property type="entry name" value="Plug_dom_sf"/>
</dbReference>
<dbReference type="AlphaFoldDB" id="A0A7U5CUQ2"/>
<evidence type="ECO:0000256" key="6">
    <source>
        <dbReference type="ARBA" id="ARBA00023136"/>
    </source>
</evidence>
<dbReference type="PANTHER" id="PTHR47234">
    <property type="match status" value="1"/>
</dbReference>
<dbReference type="GO" id="GO:0009279">
    <property type="term" value="C:cell outer membrane"/>
    <property type="evidence" value="ECO:0007669"/>
    <property type="project" value="UniProtKB-SubCell"/>
</dbReference>
<keyword evidence="5 9" id="KW-0798">TonB box</keyword>
<proteinExistence type="inferred from homology"/>
<keyword evidence="15" id="KW-1185">Reference proteome</keyword>
<protein>
    <recommendedName>
        <fullName evidence="16">TonB-dependent receptor</fullName>
    </recommendedName>
</protein>
<evidence type="ECO:0000256" key="4">
    <source>
        <dbReference type="ARBA" id="ARBA00022692"/>
    </source>
</evidence>
<gene>
    <name evidence="14" type="ORF">TS85_01690</name>
</gene>
<dbReference type="PANTHER" id="PTHR47234:SF1">
    <property type="entry name" value="TONB-DEPENDENT RECEPTOR"/>
    <property type="match status" value="1"/>
</dbReference>
<keyword evidence="6 8" id="KW-0472">Membrane</keyword>